<dbReference type="PANTHER" id="PTHR10366:SF564">
    <property type="entry name" value="STEROL-4-ALPHA-CARBOXYLATE 3-DEHYDROGENASE, DECARBOXYLATING"/>
    <property type="match status" value="1"/>
</dbReference>
<keyword evidence="1" id="KW-0560">Oxidoreductase</keyword>
<dbReference type="GeneID" id="27335622"/>
<feature type="domain" description="NAD-dependent epimerase/dehydratase" evidence="3">
    <location>
        <begin position="3"/>
        <end position="255"/>
    </location>
</feature>
<dbReference type="SUPFAM" id="SSF51735">
    <property type="entry name" value="NAD(P)-binding Rossmann-fold domains"/>
    <property type="match status" value="1"/>
</dbReference>
<gene>
    <name evidence="4" type="ORF">PV08_08539</name>
</gene>
<dbReference type="OrthoDB" id="2735536at2759"/>
<comment type="similarity">
    <text evidence="2">Belongs to the NAD(P)-dependent epimerase/dehydratase family. Dihydroflavonol-4-reductase subfamily.</text>
</comment>
<reference evidence="4 5" key="1">
    <citation type="submission" date="2015-01" db="EMBL/GenBank/DDBJ databases">
        <title>The Genome Sequence of Exophiala spinifera CBS89968.</title>
        <authorList>
            <consortium name="The Broad Institute Genomics Platform"/>
            <person name="Cuomo C."/>
            <person name="de Hoog S."/>
            <person name="Gorbushina A."/>
            <person name="Stielow B."/>
            <person name="Teixiera M."/>
            <person name="Abouelleil A."/>
            <person name="Chapman S.B."/>
            <person name="Priest M."/>
            <person name="Young S.K."/>
            <person name="Wortman J."/>
            <person name="Nusbaum C."/>
            <person name="Birren B."/>
        </authorList>
    </citation>
    <scope>NUCLEOTIDE SEQUENCE [LARGE SCALE GENOMIC DNA]</scope>
    <source>
        <strain evidence="4 5">CBS 89968</strain>
    </source>
</reference>
<dbReference type="HOGENOM" id="CLU_007383_9_2_1"/>
<dbReference type="InterPro" id="IPR001509">
    <property type="entry name" value="Epimerase_deHydtase"/>
</dbReference>
<dbReference type="STRING" id="91928.A0A0D1YE32"/>
<sequence length="336" mass="36847">MKVLLTGGSGFIGTHILKELLNHGHETVVTVRSAAKGSFLVNKFRSSGNVSFVVVEDVAAPNAFDQAMQSTPAFDGIIHSASPFHFNIRDAKKDILDPAINGTTNVLTAAAEYAPFVKRVVITSSLGAMLSMPNHPDEYNETVWNPTTMEQALNDFALTYNASKKFAELAAWDFLRDKKPAFSLATINPPFVFGPVIHDLRSLDNINTSNGRILSAANGGFRDKIPPTGSFMWVDVRDVALAHVRALERPDAGGHRFLLVSSFWTNKDLVETIGVQFPGLKANLPREIKSDMPDEMFTFEIEPSRSILGLQYIRFEKSVVDTVNSLLAIDPSLGLK</sequence>
<name>A0A0D1YE32_9EURO</name>
<evidence type="ECO:0000256" key="1">
    <source>
        <dbReference type="ARBA" id="ARBA00023002"/>
    </source>
</evidence>
<dbReference type="Proteomes" id="UP000053328">
    <property type="component" value="Unassembled WGS sequence"/>
</dbReference>
<dbReference type="RefSeq" id="XP_016233567.1">
    <property type="nucleotide sequence ID" value="XM_016382864.1"/>
</dbReference>
<dbReference type="GO" id="GO:0016616">
    <property type="term" value="F:oxidoreductase activity, acting on the CH-OH group of donors, NAD or NADP as acceptor"/>
    <property type="evidence" value="ECO:0007669"/>
    <property type="project" value="TreeGrafter"/>
</dbReference>
<dbReference type="FunFam" id="3.40.50.720:FF:000191">
    <property type="entry name" value="Methylglyoxal reductase (NADPH-dependent)"/>
    <property type="match status" value="1"/>
</dbReference>
<dbReference type="EMBL" id="KN847497">
    <property type="protein sequence ID" value="KIW13351.1"/>
    <property type="molecule type" value="Genomic_DNA"/>
</dbReference>
<proteinExistence type="inferred from homology"/>
<organism evidence="4 5">
    <name type="scientific">Exophiala spinifera</name>
    <dbReference type="NCBI Taxonomy" id="91928"/>
    <lineage>
        <taxon>Eukaryota</taxon>
        <taxon>Fungi</taxon>
        <taxon>Dikarya</taxon>
        <taxon>Ascomycota</taxon>
        <taxon>Pezizomycotina</taxon>
        <taxon>Eurotiomycetes</taxon>
        <taxon>Chaetothyriomycetidae</taxon>
        <taxon>Chaetothyriales</taxon>
        <taxon>Herpotrichiellaceae</taxon>
        <taxon>Exophiala</taxon>
    </lineage>
</organism>
<evidence type="ECO:0000313" key="5">
    <source>
        <dbReference type="Proteomes" id="UP000053328"/>
    </source>
</evidence>
<evidence type="ECO:0000259" key="3">
    <source>
        <dbReference type="Pfam" id="PF01370"/>
    </source>
</evidence>
<dbReference type="InterPro" id="IPR050425">
    <property type="entry name" value="NAD(P)_dehydrat-like"/>
</dbReference>
<evidence type="ECO:0000313" key="4">
    <source>
        <dbReference type="EMBL" id="KIW13351.1"/>
    </source>
</evidence>
<protein>
    <recommendedName>
        <fullName evidence="3">NAD-dependent epimerase/dehydratase domain-containing protein</fullName>
    </recommendedName>
</protein>
<evidence type="ECO:0000256" key="2">
    <source>
        <dbReference type="ARBA" id="ARBA00023445"/>
    </source>
</evidence>
<dbReference type="InterPro" id="IPR036291">
    <property type="entry name" value="NAD(P)-bd_dom_sf"/>
</dbReference>
<dbReference type="Gene3D" id="3.40.50.720">
    <property type="entry name" value="NAD(P)-binding Rossmann-like Domain"/>
    <property type="match status" value="1"/>
</dbReference>
<keyword evidence="5" id="KW-1185">Reference proteome</keyword>
<dbReference type="AlphaFoldDB" id="A0A0D1YE32"/>
<dbReference type="PANTHER" id="PTHR10366">
    <property type="entry name" value="NAD DEPENDENT EPIMERASE/DEHYDRATASE"/>
    <property type="match status" value="1"/>
</dbReference>
<dbReference type="CDD" id="cd05227">
    <property type="entry name" value="AR_SDR_e"/>
    <property type="match status" value="1"/>
</dbReference>
<accession>A0A0D1YE32</accession>
<dbReference type="Pfam" id="PF01370">
    <property type="entry name" value="Epimerase"/>
    <property type="match status" value="1"/>
</dbReference>
<dbReference type="VEuPathDB" id="FungiDB:PV08_08539"/>